<evidence type="ECO:0000313" key="2">
    <source>
        <dbReference type="EMBL" id="PPE71143.1"/>
    </source>
</evidence>
<dbReference type="EMBL" id="SLXF01000004">
    <property type="protein sequence ID" value="TCP07693.1"/>
    <property type="molecule type" value="Genomic_DNA"/>
</dbReference>
<evidence type="ECO:0000313" key="3">
    <source>
        <dbReference type="EMBL" id="TCP07693.1"/>
    </source>
</evidence>
<dbReference type="Gene3D" id="3.40.50.150">
    <property type="entry name" value="Vaccinia Virus protein VP39"/>
    <property type="match status" value="1"/>
</dbReference>
<keyword evidence="1" id="KW-0694">RNA-binding</keyword>
<feature type="active site" description="Proton acceptor" evidence="1">
    <location>
        <position position="164"/>
    </location>
</feature>
<name>A0A2S5T830_9BURK</name>
<accession>A0A2S5T830</accession>
<dbReference type="PANTHER" id="PTHR37426">
    <property type="entry name" value="RIBOSOMAL RNA LARGE SUBUNIT METHYLTRANSFERASE J"/>
    <property type="match status" value="1"/>
</dbReference>
<comment type="subunit">
    <text evidence="1">Monomer.</text>
</comment>
<dbReference type="AlphaFoldDB" id="A0A2S5T830"/>
<reference evidence="2 4" key="1">
    <citation type="submission" date="2018-02" db="EMBL/GenBank/DDBJ databases">
        <title>Reclassifiation of [Polyangium] brachysporum DSM 7029 as Guopingzhaonella breviflexa gen. nov., sp. nov., a member of the family Comamonadaceae.</title>
        <authorList>
            <person name="Tang B."/>
        </authorList>
    </citation>
    <scope>NUCLEOTIDE SEQUENCE [LARGE SCALE GENOMIC DNA]</scope>
    <source>
        <strain evidence="2 4">DSM 15344</strain>
    </source>
</reference>
<dbReference type="OrthoDB" id="9791274at2"/>
<evidence type="ECO:0000313" key="5">
    <source>
        <dbReference type="Proteomes" id="UP000294772"/>
    </source>
</evidence>
<comment type="caution">
    <text evidence="2">The sequence shown here is derived from an EMBL/GenBank/DDBJ whole genome shotgun (WGS) entry which is preliminary data.</text>
</comment>
<protein>
    <recommendedName>
        <fullName evidence="1">Ribosomal RNA large subunit methyltransferase J</fullName>
        <ecNumber evidence="1">2.1.1.266</ecNumber>
    </recommendedName>
    <alternativeName>
        <fullName evidence="1">23S rRNA (adenine(2030)-N6)-methyltransferase</fullName>
    </alternativeName>
    <alternativeName>
        <fullName evidence="1">23S rRNA m6A2030 methyltransferase</fullName>
    </alternativeName>
</protein>
<dbReference type="EC" id="2.1.1.266" evidence="1"/>
<feature type="binding site" evidence="1">
    <location>
        <position position="19"/>
    </location>
    <ligand>
        <name>S-adenosyl-L-methionine</name>
        <dbReference type="ChEBI" id="CHEBI:59789"/>
    </ligand>
</feature>
<gene>
    <name evidence="1" type="primary">rlmJ</name>
    <name evidence="2" type="ORF">C1702_04065</name>
    <name evidence="3" type="ORF">EV676_104249</name>
</gene>
<keyword evidence="1 2" id="KW-0808">Transferase</keyword>
<comment type="catalytic activity">
    <reaction evidence="1">
        <text>adenosine(2030) in 23S rRNA + S-adenosyl-L-methionine = N(6)-methyladenosine(2030) in 23S rRNA + S-adenosyl-L-homocysteine + H(+)</text>
        <dbReference type="Rhea" id="RHEA:43736"/>
        <dbReference type="Rhea" id="RHEA-COMP:10668"/>
        <dbReference type="Rhea" id="RHEA-COMP:10669"/>
        <dbReference type="ChEBI" id="CHEBI:15378"/>
        <dbReference type="ChEBI" id="CHEBI:57856"/>
        <dbReference type="ChEBI" id="CHEBI:59789"/>
        <dbReference type="ChEBI" id="CHEBI:74411"/>
        <dbReference type="ChEBI" id="CHEBI:74449"/>
        <dbReference type="EC" id="2.1.1.266"/>
    </reaction>
</comment>
<dbReference type="GO" id="GO:0003723">
    <property type="term" value="F:RNA binding"/>
    <property type="evidence" value="ECO:0007669"/>
    <property type="project" value="UniProtKB-UniRule"/>
</dbReference>
<evidence type="ECO:0000313" key="4">
    <source>
        <dbReference type="Proteomes" id="UP000239406"/>
    </source>
</evidence>
<feature type="binding site" evidence="1">
    <location>
        <position position="42"/>
    </location>
    <ligand>
        <name>S-adenosyl-L-methionine</name>
        <dbReference type="ChEBI" id="CHEBI:59789"/>
    </ligand>
</feature>
<reference evidence="3 5" key="2">
    <citation type="submission" date="2019-03" db="EMBL/GenBank/DDBJ databases">
        <title>Genomic Encyclopedia of Type Strains, Phase IV (KMG-IV): sequencing the most valuable type-strain genomes for metagenomic binning, comparative biology and taxonomic classification.</title>
        <authorList>
            <person name="Goeker M."/>
        </authorList>
    </citation>
    <scope>NUCLEOTIDE SEQUENCE [LARGE SCALE GENOMIC DNA]</scope>
    <source>
        <strain evidence="3 5">DSM 15264</strain>
    </source>
</reference>
<sequence>MLAYRHAFHAGNHADVLKHLVFVQVLRYLGTKDKPYWLIDTHAGAGAYKLGSRHAQLHAEYEQGIARLWERDDLPPAVADYVDLVRAHNPDGTLRHYPGSPALALQLLRPQDRLRLWELHPTDIKLLAQHFGQQPHTEVHHGDGFAGLKSQLPPPTRRGAVLIDPPYELKADYGLVVNTVRDAMKRFAEGVVMVWYPQLPRIESQQLPQRLKSAAPKGWLHVRMTVQRPGPDGFGLLGSGMFVINPPWVLHDTLQQVMPWLTQALAQYDGASFLLEQHAV</sequence>
<feature type="binding site" evidence="1">
    <location>
        <position position="100"/>
    </location>
    <ligand>
        <name>S-adenosyl-L-methionine</name>
        <dbReference type="ChEBI" id="CHEBI:59789"/>
    </ligand>
</feature>
<dbReference type="RefSeq" id="WP_104356404.1">
    <property type="nucleotide sequence ID" value="NZ_CALFFA010000004.1"/>
</dbReference>
<dbReference type="EMBL" id="PSNY01000003">
    <property type="protein sequence ID" value="PPE71143.1"/>
    <property type="molecule type" value="Genomic_DNA"/>
</dbReference>
<proteinExistence type="inferred from homology"/>
<dbReference type="GO" id="GO:0070475">
    <property type="term" value="P:rRNA base methylation"/>
    <property type="evidence" value="ECO:0007669"/>
    <property type="project" value="UniProtKB-UniRule"/>
</dbReference>
<feature type="binding site" evidence="1">
    <location>
        <position position="118"/>
    </location>
    <ligand>
        <name>S-adenosyl-L-methionine</name>
        <dbReference type="ChEBI" id="CHEBI:59789"/>
    </ligand>
</feature>
<keyword evidence="1" id="KW-0698">rRNA processing</keyword>
<feature type="binding site" evidence="1">
    <location>
        <begin position="143"/>
        <end position="144"/>
    </location>
    <ligand>
        <name>S-adenosyl-L-methionine</name>
        <dbReference type="ChEBI" id="CHEBI:59789"/>
    </ligand>
</feature>
<dbReference type="Pfam" id="PF04378">
    <property type="entry name" value="RsmJ"/>
    <property type="match status" value="1"/>
</dbReference>
<keyword evidence="4" id="KW-1185">Reference proteome</keyword>
<dbReference type="GO" id="GO:0036307">
    <property type="term" value="F:23S rRNA (adenine(2030)-N(6))-methyltransferase activity"/>
    <property type="evidence" value="ECO:0007669"/>
    <property type="project" value="UniProtKB-UniRule"/>
</dbReference>
<dbReference type="Proteomes" id="UP000294772">
    <property type="component" value="Unassembled WGS sequence"/>
</dbReference>
<dbReference type="Proteomes" id="UP000239406">
    <property type="component" value="Unassembled WGS sequence"/>
</dbReference>
<dbReference type="InterPro" id="IPR029063">
    <property type="entry name" value="SAM-dependent_MTases_sf"/>
</dbReference>
<comment type="function">
    <text evidence="1">Specifically methylates the adenine in position 2030 of 23S rRNA.</text>
</comment>
<keyword evidence="1" id="KW-0949">S-adenosyl-L-methionine</keyword>
<dbReference type="SUPFAM" id="SSF53335">
    <property type="entry name" value="S-adenosyl-L-methionine-dependent methyltransferases"/>
    <property type="match status" value="1"/>
</dbReference>
<evidence type="ECO:0000256" key="1">
    <source>
        <dbReference type="HAMAP-Rule" id="MF_00934"/>
    </source>
</evidence>
<feature type="binding site" evidence="1">
    <location>
        <position position="164"/>
    </location>
    <ligand>
        <name>S-adenosyl-L-methionine</name>
        <dbReference type="ChEBI" id="CHEBI:59789"/>
    </ligand>
</feature>
<dbReference type="InterPro" id="IPR007473">
    <property type="entry name" value="RlmJ"/>
</dbReference>
<keyword evidence="1 2" id="KW-0489">Methyltransferase</keyword>
<dbReference type="HAMAP" id="MF_00934">
    <property type="entry name" value="23SrRNA_methyltr_J"/>
    <property type="match status" value="1"/>
</dbReference>
<organism evidence="2 4">
    <name type="scientific">Caldimonas thermodepolymerans</name>
    <dbReference type="NCBI Taxonomy" id="215580"/>
    <lineage>
        <taxon>Bacteria</taxon>
        <taxon>Pseudomonadati</taxon>
        <taxon>Pseudomonadota</taxon>
        <taxon>Betaproteobacteria</taxon>
        <taxon>Burkholderiales</taxon>
        <taxon>Sphaerotilaceae</taxon>
        <taxon>Caldimonas</taxon>
    </lineage>
</organism>
<dbReference type="PANTHER" id="PTHR37426:SF1">
    <property type="entry name" value="RIBOSOMAL RNA LARGE SUBUNIT METHYLTRANSFERASE J"/>
    <property type="match status" value="1"/>
</dbReference>
<feature type="site" description="Interaction with substrate rRNA" evidence="1">
    <location>
        <position position="4"/>
    </location>
</feature>
<dbReference type="GO" id="GO:0005829">
    <property type="term" value="C:cytosol"/>
    <property type="evidence" value="ECO:0007669"/>
    <property type="project" value="TreeGrafter"/>
</dbReference>
<comment type="similarity">
    <text evidence="1">Belongs to the RlmJ family.</text>
</comment>